<dbReference type="EMBL" id="GL376631">
    <property type="status" value="NOT_ANNOTATED_CDS"/>
    <property type="molecule type" value="Genomic_DNA"/>
</dbReference>
<dbReference type="GO" id="GO:0007018">
    <property type="term" value="P:microtubule-based movement"/>
    <property type="evidence" value="ECO:0007669"/>
    <property type="project" value="TreeGrafter"/>
</dbReference>
<dbReference type="AlphaFoldDB" id="K3WI80"/>
<reference evidence="2" key="2">
    <citation type="submission" date="2010-04" db="EMBL/GenBank/DDBJ databases">
        <authorList>
            <person name="Buell R."/>
            <person name="Hamilton J."/>
            <person name="Hostetler J."/>
        </authorList>
    </citation>
    <scope>NUCLEOTIDE SEQUENCE [LARGE SCALE GENOMIC DNA]</scope>
    <source>
        <strain evidence="2">DAOM:BR144</strain>
    </source>
</reference>
<dbReference type="InParanoid" id="K3WI80"/>
<dbReference type="Proteomes" id="UP000019132">
    <property type="component" value="Unassembled WGS sequence"/>
</dbReference>
<dbReference type="InterPro" id="IPR038586">
    <property type="entry name" value="Tctex-1-like_sf"/>
</dbReference>
<organism evidence="1 2">
    <name type="scientific">Globisporangium ultimum (strain ATCC 200006 / CBS 805.95 / DAOM BR144)</name>
    <name type="common">Pythium ultimum</name>
    <dbReference type="NCBI Taxonomy" id="431595"/>
    <lineage>
        <taxon>Eukaryota</taxon>
        <taxon>Sar</taxon>
        <taxon>Stramenopiles</taxon>
        <taxon>Oomycota</taxon>
        <taxon>Peronosporomycetes</taxon>
        <taxon>Pythiales</taxon>
        <taxon>Pythiaceae</taxon>
        <taxon>Globisporangium</taxon>
    </lineage>
</organism>
<evidence type="ECO:0000313" key="2">
    <source>
        <dbReference type="Proteomes" id="UP000019132"/>
    </source>
</evidence>
<dbReference type="OMA" id="RWQTELF"/>
<dbReference type="STRING" id="431595.K3WI80"/>
<dbReference type="EnsemblProtists" id="PYU1_T004672">
    <property type="protein sequence ID" value="PYU1_T004672"/>
    <property type="gene ID" value="PYU1_G004661"/>
</dbReference>
<dbReference type="eggNOG" id="KOG4081">
    <property type="taxonomic scope" value="Eukaryota"/>
</dbReference>
<protein>
    <recommendedName>
        <fullName evidence="3">Dynein light chain Tctex-type</fullName>
    </recommendedName>
</protein>
<name>K3WI80_GLOUD</name>
<proteinExistence type="predicted"/>
<dbReference type="CDD" id="cd21455">
    <property type="entry name" value="DLC-like_DYNLT1_DYNLT3"/>
    <property type="match status" value="1"/>
</dbReference>
<dbReference type="GO" id="GO:0005868">
    <property type="term" value="C:cytoplasmic dynein complex"/>
    <property type="evidence" value="ECO:0007669"/>
    <property type="project" value="TreeGrafter"/>
</dbReference>
<dbReference type="GO" id="GO:0045505">
    <property type="term" value="F:dynein intermediate chain binding"/>
    <property type="evidence" value="ECO:0007669"/>
    <property type="project" value="TreeGrafter"/>
</dbReference>
<dbReference type="Pfam" id="PF03645">
    <property type="entry name" value="Tctex-1"/>
    <property type="match status" value="1"/>
</dbReference>
<accession>K3WI80</accession>
<sequence length="117" mass="13042">MPHNTKDFDFPLLKSDVTQIVQETVLSTLEGNAYDHKKVNDWTTTVAASCVDDLQKLSMNFKYIVTCFVRQRKGAGLELHSSSYWDEKTDGACIVSWENPTMSVVVSVYGIAITSSS</sequence>
<dbReference type="FunCoup" id="K3WI80">
    <property type="interactions" value="20"/>
</dbReference>
<evidence type="ECO:0000313" key="1">
    <source>
        <dbReference type="EnsemblProtists" id="PYU1_T004672"/>
    </source>
</evidence>
<keyword evidence="2" id="KW-1185">Reference proteome</keyword>
<dbReference type="PANTHER" id="PTHR21255">
    <property type="entry name" value="T-COMPLEX-ASSOCIATED-TESTIS-EXPRESSED 1/ DYNEIN LIGHT CHAIN"/>
    <property type="match status" value="1"/>
</dbReference>
<dbReference type="GO" id="GO:0005737">
    <property type="term" value="C:cytoplasm"/>
    <property type="evidence" value="ECO:0007669"/>
    <property type="project" value="TreeGrafter"/>
</dbReference>
<reference evidence="1" key="3">
    <citation type="submission" date="2015-02" db="UniProtKB">
        <authorList>
            <consortium name="EnsemblProtists"/>
        </authorList>
    </citation>
    <scope>IDENTIFICATION</scope>
    <source>
        <strain evidence="1">DAOM BR144</strain>
    </source>
</reference>
<dbReference type="Gene3D" id="3.30.1140.40">
    <property type="entry name" value="Tctex-1"/>
    <property type="match status" value="1"/>
</dbReference>
<reference evidence="2" key="1">
    <citation type="journal article" date="2010" name="Genome Biol.">
        <title>Genome sequence of the necrotrophic plant pathogen Pythium ultimum reveals original pathogenicity mechanisms and effector repertoire.</title>
        <authorList>
            <person name="Levesque C.A."/>
            <person name="Brouwer H."/>
            <person name="Cano L."/>
            <person name="Hamilton J.P."/>
            <person name="Holt C."/>
            <person name="Huitema E."/>
            <person name="Raffaele S."/>
            <person name="Robideau G.P."/>
            <person name="Thines M."/>
            <person name="Win J."/>
            <person name="Zerillo M.M."/>
            <person name="Beakes G.W."/>
            <person name="Boore J.L."/>
            <person name="Busam D."/>
            <person name="Dumas B."/>
            <person name="Ferriera S."/>
            <person name="Fuerstenberg S.I."/>
            <person name="Gachon C.M."/>
            <person name="Gaulin E."/>
            <person name="Govers F."/>
            <person name="Grenville-Briggs L."/>
            <person name="Horner N."/>
            <person name="Hostetler J."/>
            <person name="Jiang R.H."/>
            <person name="Johnson J."/>
            <person name="Krajaejun T."/>
            <person name="Lin H."/>
            <person name="Meijer H.J."/>
            <person name="Moore B."/>
            <person name="Morris P."/>
            <person name="Phuntmart V."/>
            <person name="Puiu D."/>
            <person name="Shetty J."/>
            <person name="Stajich J.E."/>
            <person name="Tripathy S."/>
            <person name="Wawra S."/>
            <person name="van West P."/>
            <person name="Whitty B.R."/>
            <person name="Coutinho P.M."/>
            <person name="Henrissat B."/>
            <person name="Martin F."/>
            <person name="Thomas P.D."/>
            <person name="Tyler B.M."/>
            <person name="De Vries R.P."/>
            <person name="Kamoun S."/>
            <person name="Yandell M."/>
            <person name="Tisserat N."/>
            <person name="Buell C.R."/>
        </authorList>
    </citation>
    <scope>NUCLEOTIDE SEQUENCE</scope>
    <source>
        <strain evidence="2">DAOM:BR144</strain>
    </source>
</reference>
<dbReference type="PANTHER" id="PTHR21255:SF4">
    <property type="entry name" value="DYNEIN LIGHT CHAIN TCTEX-TYPE"/>
    <property type="match status" value="1"/>
</dbReference>
<evidence type="ECO:0008006" key="3">
    <source>
        <dbReference type="Google" id="ProtNLM"/>
    </source>
</evidence>
<dbReference type="InterPro" id="IPR005334">
    <property type="entry name" value="Tctex-1-like"/>
</dbReference>
<dbReference type="HOGENOM" id="CLU_097204_7_2_1"/>
<dbReference type="VEuPathDB" id="FungiDB:PYU1_G004661"/>